<dbReference type="Proteomes" id="UP001595848">
    <property type="component" value="Unassembled WGS sequence"/>
</dbReference>
<sequence>MRVQLFKRWAVLALGLGALAPCSGFAKAFPEKPITIIVPFAVGGPTDTSARVVAAAMTKGTGDKIIVENMPGAGSVLGATHVANAKADGYTLLWGTASALAIAPHVYSNIRYDPRKSFDPISLVATSPFILAVRPSLGVKTVGQFVALAKAHPGKLNFASTGTGGSSHLTAELFQSVAGISSVHVPYNGGAPAMNALLAKNVDYYFDTPTTIVPMAKSGKVVALAVASSKRWPALPDMPTFQEAGYKNFESITWFGLLAPAGTPADRVAVLNKAVALALQQPDVVKSLEHSGFVVHPSSEREFADRIAADGKKWGALIEAAHIHLK</sequence>
<comment type="caution">
    <text evidence="3">The sequence shown here is derived from an EMBL/GenBank/DDBJ whole genome shotgun (WGS) entry which is preliminary data.</text>
</comment>
<evidence type="ECO:0000313" key="4">
    <source>
        <dbReference type="Proteomes" id="UP001595848"/>
    </source>
</evidence>
<comment type="similarity">
    <text evidence="1">Belongs to the UPF0065 (bug) family.</text>
</comment>
<dbReference type="InterPro" id="IPR005064">
    <property type="entry name" value="BUG"/>
</dbReference>
<feature type="signal peptide" evidence="2">
    <location>
        <begin position="1"/>
        <end position="28"/>
    </location>
</feature>
<evidence type="ECO:0000313" key="3">
    <source>
        <dbReference type="EMBL" id="MFC4200813.1"/>
    </source>
</evidence>
<dbReference type="CDD" id="cd07012">
    <property type="entry name" value="PBP2_Bug_TTT"/>
    <property type="match status" value="1"/>
</dbReference>
<reference evidence="4" key="1">
    <citation type="journal article" date="2019" name="Int. J. Syst. Evol. Microbiol.">
        <title>The Global Catalogue of Microorganisms (GCM) 10K type strain sequencing project: providing services to taxonomists for standard genome sequencing and annotation.</title>
        <authorList>
            <consortium name="The Broad Institute Genomics Platform"/>
            <consortium name="The Broad Institute Genome Sequencing Center for Infectious Disease"/>
            <person name="Wu L."/>
            <person name="Ma J."/>
        </authorList>
    </citation>
    <scope>NUCLEOTIDE SEQUENCE [LARGE SCALE GENOMIC DNA]</scope>
    <source>
        <strain evidence="4">LMG 24813</strain>
    </source>
</reference>
<proteinExistence type="inferred from homology"/>
<dbReference type="PANTHER" id="PTHR42928:SF5">
    <property type="entry name" value="BLR1237 PROTEIN"/>
    <property type="match status" value="1"/>
</dbReference>
<protein>
    <submittedName>
        <fullName evidence="3">Bug family tripartite tricarboxylate transporter substrate binding protein</fullName>
    </submittedName>
</protein>
<dbReference type="RefSeq" id="WP_217963972.1">
    <property type="nucleotide sequence ID" value="NZ_JAHTBN010000003.1"/>
</dbReference>
<keyword evidence="2" id="KW-0732">Signal</keyword>
<keyword evidence="4" id="KW-1185">Reference proteome</keyword>
<dbReference type="PIRSF" id="PIRSF017082">
    <property type="entry name" value="YflP"/>
    <property type="match status" value="1"/>
</dbReference>
<dbReference type="Pfam" id="PF03401">
    <property type="entry name" value="TctC"/>
    <property type="match status" value="1"/>
</dbReference>
<dbReference type="EMBL" id="JBHSBV010000002">
    <property type="protein sequence ID" value="MFC4200813.1"/>
    <property type="molecule type" value="Genomic_DNA"/>
</dbReference>
<organism evidence="3 4">
    <name type="scientific">Candidimonas humi</name>
    <dbReference type="NCBI Taxonomy" id="683355"/>
    <lineage>
        <taxon>Bacteria</taxon>
        <taxon>Pseudomonadati</taxon>
        <taxon>Pseudomonadota</taxon>
        <taxon>Betaproteobacteria</taxon>
        <taxon>Burkholderiales</taxon>
        <taxon>Alcaligenaceae</taxon>
        <taxon>Candidimonas</taxon>
    </lineage>
</organism>
<accession>A0ABV8NXV1</accession>
<name>A0ABV8NXV1_9BURK</name>
<feature type="chain" id="PRO_5045416793" evidence="2">
    <location>
        <begin position="29"/>
        <end position="326"/>
    </location>
</feature>
<dbReference type="PANTHER" id="PTHR42928">
    <property type="entry name" value="TRICARBOXYLATE-BINDING PROTEIN"/>
    <property type="match status" value="1"/>
</dbReference>
<evidence type="ECO:0000256" key="1">
    <source>
        <dbReference type="ARBA" id="ARBA00006987"/>
    </source>
</evidence>
<evidence type="ECO:0000256" key="2">
    <source>
        <dbReference type="SAM" id="SignalP"/>
    </source>
</evidence>
<gene>
    <name evidence="3" type="ORF">ACFOY1_07590</name>
</gene>